<sequence length="304" mass="33426">MKNAFILIFLAMMTTAWGQYRRIALWDGEVPGNKANVQVAEVNVNNRVSKVTRPELLHYKAVNGVDSLRPAIVIVPGGGYIREAIDHEGYLAAEWFARQGFEAFVLKYRLPDRELVNDAALVPLMDGQQAIYLVRSRAAEFGVDASRVGIIGFSAGGHLASSVSTMFSEPVNKQLKPADVRPDFSVLMYPVISMDTLVTHRGSRDNLLGKEPDEAMVARFSTDLQVSAQTPVTLMVHAIDDKAVPVANTERYAGNLFARGGNVTKVILPMGGHGFGFDPKRPVAYWTGYLKTWLEANGWMTGVK</sequence>
<keyword evidence="1" id="KW-0378">Hydrolase</keyword>
<dbReference type="GO" id="GO:0016787">
    <property type="term" value="F:hydrolase activity"/>
    <property type="evidence" value="ECO:0007669"/>
    <property type="project" value="UniProtKB-KW"/>
</dbReference>
<dbReference type="SUPFAM" id="SSF53474">
    <property type="entry name" value="alpha/beta-Hydrolases"/>
    <property type="match status" value="1"/>
</dbReference>
<name>A0A2W7NGP8_9BACT</name>
<dbReference type="Proteomes" id="UP000249239">
    <property type="component" value="Unassembled WGS sequence"/>
</dbReference>
<dbReference type="EMBL" id="QKZK01000009">
    <property type="protein sequence ID" value="PZX17377.1"/>
    <property type="molecule type" value="Genomic_DNA"/>
</dbReference>
<keyword evidence="4" id="KW-1185">Reference proteome</keyword>
<dbReference type="Gene3D" id="3.40.50.1820">
    <property type="entry name" value="alpha/beta hydrolase"/>
    <property type="match status" value="1"/>
</dbReference>
<dbReference type="Pfam" id="PF20434">
    <property type="entry name" value="BD-FAE"/>
    <property type="match status" value="1"/>
</dbReference>
<dbReference type="AlphaFoldDB" id="A0A2W7NGP8"/>
<dbReference type="InterPro" id="IPR049492">
    <property type="entry name" value="BD-FAE-like_dom"/>
</dbReference>
<dbReference type="InterPro" id="IPR050300">
    <property type="entry name" value="GDXG_lipolytic_enzyme"/>
</dbReference>
<proteinExistence type="predicted"/>
<protein>
    <submittedName>
        <fullName evidence="3">Acetyl esterase/lipase</fullName>
    </submittedName>
</protein>
<dbReference type="OrthoDB" id="9794725at2"/>
<accession>A0A2W7NGP8</accession>
<dbReference type="PANTHER" id="PTHR48081:SF6">
    <property type="entry name" value="PEPTIDASE S9 PROLYL OLIGOPEPTIDASE CATALYTIC DOMAIN-CONTAINING PROTEIN"/>
    <property type="match status" value="1"/>
</dbReference>
<dbReference type="InterPro" id="IPR029058">
    <property type="entry name" value="AB_hydrolase_fold"/>
</dbReference>
<dbReference type="PANTHER" id="PTHR48081">
    <property type="entry name" value="AB HYDROLASE SUPERFAMILY PROTEIN C4A8.06C"/>
    <property type="match status" value="1"/>
</dbReference>
<comment type="caution">
    <text evidence="3">The sequence shown here is derived from an EMBL/GenBank/DDBJ whole genome shotgun (WGS) entry which is preliminary data.</text>
</comment>
<evidence type="ECO:0000256" key="1">
    <source>
        <dbReference type="ARBA" id="ARBA00022801"/>
    </source>
</evidence>
<evidence type="ECO:0000313" key="4">
    <source>
        <dbReference type="Proteomes" id="UP000249239"/>
    </source>
</evidence>
<evidence type="ECO:0000259" key="2">
    <source>
        <dbReference type="Pfam" id="PF20434"/>
    </source>
</evidence>
<organism evidence="3 4">
    <name type="scientific">Breznakibacter xylanolyticus</name>
    <dbReference type="NCBI Taxonomy" id="990"/>
    <lineage>
        <taxon>Bacteria</taxon>
        <taxon>Pseudomonadati</taxon>
        <taxon>Bacteroidota</taxon>
        <taxon>Bacteroidia</taxon>
        <taxon>Marinilabiliales</taxon>
        <taxon>Marinilabiliaceae</taxon>
        <taxon>Breznakibacter</taxon>
    </lineage>
</organism>
<feature type="domain" description="BD-FAE-like" evidence="2">
    <location>
        <begin position="69"/>
        <end position="251"/>
    </location>
</feature>
<reference evidence="3 4" key="1">
    <citation type="submission" date="2018-06" db="EMBL/GenBank/DDBJ databases">
        <title>Genomic Encyclopedia of Archaeal and Bacterial Type Strains, Phase II (KMG-II): from individual species to whole genera.</title>
        <authorList>
            <person name="Goeker M."/>
        </authorList>
    </citation>
    <scope>NUCLEOTIDE SEQUENCE [LARGE SCALE GENOMIC DNA]</scope>
    <source>
        <strain evidence="3 4">DSM 6779</strain>
    </source>
</reference>
<gene>
    <name evidence="3" type="ORF">LX69_01426</name>
</gene>
<evidence type="ECO:0000313" key="3">
    <source>
        <dbReference type="EMBL" id="PZX17377.1"/>
    </source>
</evidence>